<evidence type="ECO:0000259" key="1">
    <source>
        <dbReference type="Pfam" id="PF14616"/>
    </source>
</evidence>
<gene>
    <name evidence="2" type="ORF">FOA43_000311</name>
</gene>
<proteinExistence type="predicted"/>
<sequence>MPEHEFTLSKSGVSEEDAEYRQTYIGKKLRIPRIMPSYQLEHVFPISAVRKERETEGLDPPRLLLPRDMVYSIQPPHAPGSIFSLPSIRASTSDFHTPVSPSCIVNTMPPHTPSVRPVSTSPIPQAVLPARIRAPRKFSRRVTISELIERFDVSTADKFFNIYGQTLLPFISPNGLSLKHFRDNEEYVYRANRKQHAKTLPIRYSGMSDVNYYEPLVLRYKKSSMGRGMDGGGEGLCPYCPLPMGEQDSAFYDRKDSNYLHHVTKLHGVYSNGIEMPFPYFVGKAIETKTLKTRGEVANTVNAVKCTKCKQMLKIQPLDSIITSPGNKFLAYFRHMLIHNQKKNYGKTKGYQPEA</sequence>
<dbReference type="Pfam" id="PF14616">
    <property type="entry name" value="Rua1_C"/>
    <property type="match status" value="1"/>
</dbReference>
<evidence type="ECO:0000313" key="3">
    <source>
        <dbReference type="Proteomes" id="UP000662931"/>
    </source>
</evidence>
<dbReference type="RefSeq" id="XP_038776572.1">
    <property type="nucleotide sequence ID" value="XM_038920644.1"/>
</dbReference>
<dbReference type="KEGG" id="bnn:FOA43_000311"/>
<dbReference type="Proteomes" id="UP000662931">
    <property type="component" value="Chromosome 1"/>
</dbReference>
<reference evidence="2" key="1">
    <citation type="submission" date="2020-10" db="EMBL/GenBank/DDBJ databases">
        <authorList>
            <person name="Roach M.J.R."/>
        </authorList>
    </citation>
    <scope>NUCLEOTIDE SEQUENCE</scope>
    <source>
        <strain evidence="2">CBS 1945</strain>
    </source>
</reference>
<protein>
    <recommendedName>
        <fullName evidence="1">Transcription regulator Rua1 C-terminal domain-containing protein</fullName>
    </recommendedName>
</protein>
<dbReference type="OrthoDB" id="3998204at2759"/>
<dbReference type="GeneID" id="62193712"/>
<dbReference type="EMBL" id="CP064812">
    <property type="protein sequence ID" value="QPG73007.1"/>
    <property type="molecule type" value="Genomic_DNA"/>
</dbReference>
<evidence type="ECO:0000313" key="2">
    <source>
        <dbReference type="EMBL" id="QPG73007.1"/>
    </source>
</evidence>
<name>A0A875RSZ5_EENNA</name>
<feature type="domain" description="Transcription regulator Rua1 C-terminal" evidence="1">
    <location>
        <begin position="209"/>
        <end position="337"/>
    </location>
</feature>
<organism evidence="2 3">
    <name type="scientific">Eeniella nana</name>
    <name type="common">Yeast</name>
    <name type="synonym">Brettanomyces nanus</name>
    <dbReference type="NCBI Taxonomy" id="13502"/>
    <lineage>
        <taxon>Eukaryota</taxon>
        <taxon>Fungi</taxon>
        <taxon>Dikarya</taxon>
        <taxon>Ascomycota</taxon>
        <taxon>Saccharomycotina</taxon>
        <taxon>Pichiomycetes</taxon>
        <taxon>Pichiales</taxon>
        <taxon>Pichiaceae</taxon>
        <taxon>Brettanomyces</taxon>
    </lineage>
</organism>
<keyword evidence="3" id="KW-1185">Reference proteome</keyword>
<accession>A0A875RSZ5</accession>
<dbReference type="InterPro" id="IPR028012">
    <property type="entry name" value="Rua1_C"/>
</dbReference>
<dbReference type="AlphaFoldDB" id="A0A875RSZ5"/>